<dbReference type="PRINTS" id="PR01045">
    <property type="entry name" value="TRNASYNTHGB"/>
</dbReference>
<evidence type="ECO:0000313" key="13">
    <source>
        <dbReference type="Proteomes" id="UP000741360"/>
    </source>
</evidence>
<evidence type="ECO:0000256" key="2">
    <source>
        <dbReference type="ARBA" id="ARBA00008226"/>
    </source>
</evidence>
<name>A0A932LYU0_UNCTE</name>
<evidence type="ECO:0000256" key="9">
    <source>
        <dbReference type="ARBA" id="ARBA00047937"/>
    </source>
</evidence>
<keyword evidence="5 10" id="KW-0547">Nucleotide-binding</keyword>
<evidence type="ECO:0000256" key="10">
    <source>
        <dbReference type="HAMAP-Rule" id="MF_00255"/>
    </source>
</evidence>
<keyword evidence="4 10" id="KW-0436">Ligase</keyword>
<keyword evidence="3 10" id="KW-0963">Cytoplasm</keyword>
<dbReference type="InterPro" id="IPR015944">
    <property type="entry name" value="Gly-tRNA-synth_bsu"/>
</dbReference>
<dbReference type="GO" id="GO:0004814">
    <property type="term" value="F:arginine-tRNA ligase activity"/>
    <property type="evidence" value="ECO:0007669"/>
    <property type="project" value="InterPro"/>
</dbReference>
<keyword evidence="6 10" id="KW-0067">ATP-binding</keyword>
<dbReference type="EC" id="6.1.1.14" evidence="10"/>
<dbReference type="SUPFAM" id="SSF109604">
    <property type="entry name" value="HD-domain/PDEase-like"/>
    <property type="match status" value="1"/>
</dbReference>
<evidence type="ECO:0000313" key="12">
    <source>
        <dbReference type="EMBL" id="MBI3013823.1"/>
    </source>
</evidence>
<dbReference type="PANTHER" id="PTHR30075:SF2">
    <property type="entry name" value="GLYCINE--TRNA LIGASE, CHLOROPLASTIC_MITOCHONDRIAL 2"/>
    <property type="match status" value="1"/>
</dbReference>
<dbReference type="GO" id="GO:0005524">
    <property type="term" value="F:ATP binding"/>
    <property type="evidence" value="ECO:0007669"/>
    <property type="project" value="UniProtKB-UniRule"/>
</dbReference>
<reference evidence="12" key="1">
    <citation type="submission" date="2020-07" db="EMBL/GenBank/DDBJ databases">
        <title>Huge and variable diversity of episymbiotic CPR bacteria and DPANN archaea in groundwater ecosystems.</title>
        <authorList>
            <person name="He C.Y."/>
            <person name="Keren R."/>
            <person name="Whittaker M."/>
            <person name="Farag I.F."/>
            <person name="Doudna J."/>
            <person name="Cate J.H.D."/>
            <person name="Banfield J.F."/>
        </authorList>
    </citation>
    <scope>NUCLEOTIDE SEQUENCE</scope>
    <source>
        <strain evidence="12">NC_groundwater_717_Ag_S-0.2um_59_8</strain>
    </source>
</reference>
<comment type="subunit">
    <text evidence="10">Tetramer of two alpha and two beta subunits.</text>
</comment>
<gene>
    <name evidence="10" type="primary">glyS</name>
    <name evidence="12" type="ORF">HYY65_01875</name>
</gene>
<comment type="caution">
    <text evidence="12">The sequence shown here is derived from an EMBL/GenBank/DDBJ whole genome shotgun (WGS) entry which is preliminary data.</text>
</comment>
<evidence type="ECO:0000256" key="7">
    <source>
        <dbReference type="ARBA" id="ARBA00022917"/>
    </source>
</evidence>
<dbReference type="GO" id="GO:0006426">
    <property type="term" value="P:glycyl-tRNA aminoacylation"/>
    <property type="evidence" value="ECO:0007669"/>
    <property type="project" value="UniProtKB-UniRule"/>
</dbReference>
<dbReference type="AlphaFoldDB" id="A0A932LYU0"/>
<dbReference type="PANTHER" id="PTHR30075">
    <property type="entry name" value="GLYCYL-TRNA SYNTHETASE"/>
    <property type="match status" value="1"/>
</dbReference>
<dbReference type="InterPro" id="IPR006194">
    <property type="entry name" value="Gly-tRNA-synth_heterodimer"/>
</dbReference>
<dbReference type="Pfam" id="PF02092">
    <property type="entry name" value="tRNA_synt_2f"/>
    <property type="match status" value="1"/>
</dbReference>
<dbReference type="NCBIfam" id="TIGR00211">
    <property type="entry name" value="glyS"/>
    <property type="match status" value="1"/>
</dbReference>
<comment type="similarity">
    <text evidence="2 10">Belongs to the class-II aminoacyl-tRNA synthetase family.</text>
</comment>
<evidence type="ECO:0000256" key="5">
    <source>
        <dbReference type="ARBA" id="ARBA00022741"/>
    </source>
</evidence>
<evidence type="ECO:0000259" key="11">
    <source>
        <dbReference type="Pfam" id="PF05746"/>
    </source>
</evidence>
<feature type="domain" description="DALR anticodon binding" evidence="11">
    <location>
        <begin position="605"/>
        <end position="690"/>
    </location>
</feature>
<comment type="subcellular location">
    <subcellularLocation>
        <location evidence="1 10">Cytoplasm</location>
    </subcellularLocation>
</comment>
<dbReference type="HAMAP" id="MF_00255">
    <property type="entry name" value="Gly_tRNA_synth_beta"/>
    <property type="match status" value="1"/>
</dbReference>
<dbReference type="PROSITE" id="PS50861">
    <property type="entry name" value="AA_TRNA_LIGASE_II_GLYAB"/>
    <property type="match status" value="1"/>
</dbReference>
<accession>A0A932LYU0</accession>
<keyword evidence="7 10" id="KW-0648">Protein biosynthesis</keyword>
<dbReference type="GO" id="GO:0004820">
    <property type="term" value="F:glycine-tRNA ligase activity"/>
    <property type="evidence" value="ECO:0007669"/>
    <property type="project" value="UniProtKB-UniRule"/>
</dbReference>
<evidence type="ECO:0000256" key="6">
    <source>
        <dbReference type="ARBA" id="ARBA00022840"/>
    </source>
</evidence>
<sequence>MSADLLLEIGTEEIPSLYLPALVEQIRERTSTLLSQARLACAAIIPMGTPRRITLWVKDLAETQESLRTKVFGPPRQAAMDASGRPTQAAVGFARGQGVPVDALQVESTPKGDYVFVLKEEKGRPSREVLAGLLPQWISSLFFPKTMRWGDGSFRFVRPVHWILALLGPEVIPFEIDGIRSGNQTYGHRFLSRGPVVVSSPDQYLRVLRDSQVIVDPEERRKLVARQVLDAASREGGTPLEDEGLLNTVTFLVEIPTAIAGHFKPQYLSLPKEVLITAMVKHQRYFPVENPAGELLPCFVAVANTATTDPQAQQTIRAGNERVLQARLADASFFFQEDTRKPLEGYLPGLARVVFQEKLGTLQEKVSRIASLVSRWAVSFAEDVKKVAVRAAQLCKADLLSQMVYEFPELQGVMGREYARKSGEREEVALAIFEHYLPRFPGDQIPKSAPGCLVGLADRLDTLVGYFGVGLVPSGSEDPFALRRQAQGIIAILQGGNLRLDLGPLLKDALDLLKGKITAPGDQVREDVVSFLRQRLFGNYMAQGHPSDVVNAVLAAGWSDLVPLTGKIDALSRFKTHPEFEALFLTSKRLLNITRSAPPPAGQDLGQSLLVREDLFVQPEERELFDLAMKLGNEIQQEMGVGDFAAVLDLLRQLRGPVDRFFTAVMVMVEDQQMKQNRLALLRQVAGLFAAIADFSQLVLSDPARKGAA</sequence>
<evidence type="ECO:0000256" key="1">
    <source>
        <dbReference type="ARBA" id="ARBA00004496"/>
    </source>
</evidence>
<keyword evidence="8 10" id="KW-0030">Aminoacyl-tRNA synthetase</keyword>
<dbReference type="InterPro" id="IPR008909">
    <property type="entry name" value="DALR_anticod-bd"/>
</dbReference>
<dbReference type="GO" id="GO:0006420">
    <property type="term" value="P:arginyl-tRNA aminoacylation"/>
    <property type="evidence" value="ECO:0007669"/>
    <property type="project" value="InterPro"/>
</dbReference>
<evidence type="ECO:0000256" key="8">
    <source>
        <dbReference type="ARBA" id="ARBA00023146"/>
    </source>
</evidence>
<protein>
    <recommendedName>
        <fullName evidence="10">Glycine--tRNA ligase beta subunit</fullName>
        <ecNumber evidence="10">6.1.1.14</ecNumber>
    </recommendedName>
    <alternativeName>
        <fullName evidence="10">Glycyl-tRNA synthetase beta subunit</fullName>
        <shortName evidence="10">GlyRS</shortName>
    </alternativeName>
</protein>
<evidence type="ECO:0000256" key="4">
    <source>
        <dbReference type="ARBA" id="ARBA00022598"/>
    </source>
</evidence>
<organism evidence="12 13">
    <name type="scientific">Tectimicrobiota bacterium</name>
    <dbReference type="NCBI Taxonomy" id="2528274"/>
    <lineage>
        <taxon>Bacteria</taxon>
        <taxon>Pseudomonadati</taxon>
        <taxon>Nitrospinota/Tectimicrobiota group</taxon>
        <taxon>Candidatus Tectimicrobiota</taxon>
    </lineage>
</organism>
<proteinExistence type="inferred from homology"/>
<dbReference type="Proteomes" id="UP000741360">
    <property type="component" value="Unassembled WGS sequence"/>
</dbReference>
<dbReference type="EMBL" id="JACPSX010000032">
    <property type="protein sequence ID" value="MBI3013823.1"/>
    <property type="molecule type" value="Genomic_DNA"/>
</dbReference>
<dbReference type="GO" id="GO:0005829">
    <property type="term" value="C:cytosol"/>
    <property type="evidence" value="ECO:0007669"/>
    <property type="project" value="TreeGrafter"/>
</dbReference>
<evidence type="ECO:0000256" key="3">
    <source>
        <dbReference type="ARBA" id="ARBA00022490"/>
    </source>
</evidence>
<comment type="catalytic activity">
    <reaction evidence="9 10">
        <text>tRNA(Gly) + glycine + ATP = glycyl-tRNA(Gly) + AMP + diphosphate</text>
        <dbReference type="Rhea" id="RHEA:16013"/>
        <dbReference type="Rhea" id="RHEA-COMP:9664"/>
        <dbReference type="Rhea" id="RHEA-COMP:9683"/>
        <dbReference type="ChEBI" id="CHEBI:30616"/>
        <dbReference type="ChEBI" id="CHEBI:33019"/>
        <dbReference type="ChEBI" id="CHEBI:57305"/>
        <dbReference type="ChEBI" id="CHEBI:78442"/>
        <dbReference type="ChEBI" id="CHEBI:78522"/>
        <dbReference type="ChEBI" id="CHEBI:456215"/>
        <dbReference type="EC" id="6.1.1.14"/>
    </reaction>
</comment>
<dbReference type="Pfam" id="PF05746">
    <property type="entry name" value="DALR_1"/>
    <property type="match status" value="1"/>
</dbReference>